<evidence type="ECO:0000256" key="5">
    <source>
        <dbReference type="ARBA" id="ARBA00021901"/>
    </source>
</evidence>
<keyword evidence="8 12" id="KW-0274">FAD</keyword>
<evidence type="ECO:0000259" key="13">
    <source>
        <dbReference type="Pfam" id="PF00890"/>
    </source>
</evidence>
<comment type="cofactor">
    <cofactor evidence="1 12">
        <name>FAD</name>
        <dbReference type="ChEBI" id="CHEBI:57692"/>
    </cofactor>
</comment>
<comment type="pathway">
    <text evidence="2 12">Cofactor biosynthesis; NAD(+) biosynthesis; iminoaspartate from L-aspartate (oxidase route): step 1/1.</text>
</comment>
<evidence type="ECO:0000256" key="1">
    <source>
        <dbReference type="ARBA" id="ARBA00001974"/>
    </source>
</evidence>
<dbReference type="Gene3D" id="3.90.700.10">
    <property type="entry name" value="Succinate dehydrogenase/fumarate reductase flavoprotein, catalytic domain"/>
    <property type="match status" value="1"/>
</dbReference>
<dbReference type="OrthoDB" id="9806724at2"/>
<evidence type="ECO:0000256" key="2">
    <source>
        <dbReference type="ARBA" id="ARBA00004950"/>
    </source>
</evidence>
<evidence type="ECO:0000256" key="3">
    <source>
        <dbReference type="ARBA" id="ARBA00008562"/>
    </source>
</evidence>
<dbReference type="PRINTS" id="PR00411">
    <property type="entry name" value="PNDRDTASEI"/>
</dbReference>
<name>A0A428NAC1_9BACI</name>
<feature type="domain" description="FAD-dependent oxidoreductase 2 FAD-binding" evidence="13">
    <location>
        <begin position="14"/>
        <end position="379"/>
    </location>
</feature>
<dbReference type="GO" id="GO:0034628">
    <property type="term" value="P:'de novo' NAD+ biosynthetic process from L-aspartate"/>
    <property type="evidence" value="ECO:0007669"/>
    <property type="project" value="TreeGrafter"/>
</dbReference>
<comment type="similarity">
    <text evidence="3 12">Belongs to the FAD-dependent oxidoreductase 2 family. NadB subfamily.</text>
</comment>
<evidence type="ECO:0000256" key="9">
    <source>
        <dbReference type="ARBA" id="ARBA00023002"/>
    </source>
</evidence>
<dbReference type="EC" id="1.4.3.16" evidence="4 11"/>
<feature type="domain" description="Fumarate reductase/succinate dehydrogenase flavoprotein-like C-terminal" evidence="14">
    <location>
        <begin position="418"/>
        <end position="516"/>
    </location>
</feature>
<dbReference type="AlphaFoldDB" id="A0A428NAC1"/>
<dbReference type="GO" id="GO:0033765">
    <property type="term" value="F:steroid dehydrogenase activity, acting on the CH-CH group of donors"/>
    <property type="evidence" value="ECO:0007669"/>
    <property type="project" value="UniProtKB-ARBA"/>
</dbReference>
<dbReference type="PANTHER" id="PTHR42716:SF2">
    <property type="entry name" value="L-ASPARTATE OXIDASE, CHLOROPLASTIC"/>
    <property type="match status" value="1"/>
</dbReference>
<dbReference type="InterPro" id="IPR036188">
    <property type="entry name" value="FAD/NAD-bd_sf"/>
</dbReference>
<keyword evidence="9 12" id="KW-0560">Oxidoreductase</keyword>
<gene>
    <name evidence="15" type="primary">nadB</name>
    <name evidence="15" type="ORF">D7Z54_01630</name>
</gene>
<organism evidence="15 16">
    <name type="scientific">Salibacterium salarium</name>
    <dbReference type="NCBI Taxonomy" id="284579"/>
    <lineage>
        <taxon>Bacteria</taxon>
        <taxon>Bacillati</taxon>
        <taxon>Bacillota</taxon>
        <taxon>Bacilli</taxon>
        <taxon>Bacillales</taxon>
        <taxon>Bacillaceae</taxon>
    </lineage>
</organism>
<comment type="catalytic activity">
    <reaction evidence="10">
        <text>L-aspartate + O2 = iminosuccinate + H2O2</text>
        <dbReference type="Rhea" id="RHEA:25876"/>
        <dbReference type="ChEBI" id="CHEBI:15379"/>
        <dbReference type="ChEBI" id="CHEBI:16240"/>
        <dbReference type="ChEBI" id="CHEBI:29991"/>
        <dbReference type="ChEBI" id="CHEBI:77875"/>
        <dbReference type="EC" id="1.4.3.16"/>
    </reaction>
    <physiologicalReaction direction="left-to-right" evidence="10">
        <dbReference type="Rhea" id="RHEA:25877"/>
    </physiologicalReaction>
</comment>
<dbReference type="SUPFAM" id="SSF51905">
    <property type="entry name" value="FAD/NAD(P)-binding domain"/>
    <property type="match status" value="1"/>
</dbReference>
<dbReference type="GO" id="GO:0008734">
    <property type="term" value="F:L-aspartate oxidase activity"/>
    <property type="evidence" value="ECO:0007669"/>
    <property type="project" value="UniProtKB-UniRule"/>
</dbReference>
<keyword evidence="6 12" id="KW-0285">Flavoprotein</keyword>
<dbReference type="Gene3D" id="1.20.58.100">
    <property type="entry name" value="Fumarate reductase/succinate dehydrogenase flavoprotein-like, C-terminal domain"/>
    <property type="match status" value="1"/>
</dbReference>
<dbReference type="EMBL" id="RBVX01000001">
    <property type="protein sequence ID" value="RSL35291.1"/>
    <property type="molecule type" value="Genomic_DNA"/>
</dbReference>
<protein>
    <recommendedName>
        <fullName evidence="5 11">L-aspartate oxidase</fullName>
        <ecNumber evidence="4 11">1.4.3.16</ecNumber>
    </recommendedName>
</protein>
<dbReference type="GO" id="GO:0005737">
    <property type="term" value="C:cytoplasm"/>
    <property type="evidence" value="ECO:0007669"/>
    <property type="project" value="UniProtKB-SubCell"/>
</dbReference>
<evidence type="ECO:0000256" key="12">
    <source>
        <dbReference type="RuleBase" id="RU362049"/>
    </source>
</evidence>
<dbReference type="UniPathway" id="UPA00253">
    <property type="reaction ID" value="UER00326"/>
</dbReference>
<dbReference type="Pfam" id="PF02910">
    <property type="entry name" value="Succ_DH_flav_C"/>
    <property type="match status" value="1"/>
</dbReference>
<evidence type="ECO:0000259" key="14">
    <source>
        <dbReference type="Pfam" id="PF02910"/>
    </source>
</evidence>
<evidence type="ECO:0000256" key="6">
    <source>
        <dbReference type="ARBA" id="ARBA00022630"/>
    </source>
</evidence>
<dbReference type="SUPFAM" id="SSF46977">
    <property type="entry name" value="Succinate dehydrogenase/fumarate reductase flavoprotein C-terminal domain"/>
    <property type="match status" value="1"/>
</dbReference>
<evidence type="ECO:0000313" key="15">
    <source>
        <dbReference type="EMBL" id="RSL35291.1"/>
    </source>
</evidence>
<evidence type="ECO:0000256" key="7">
    <source>
        <dbReference type="ARBA" id="ARBA00022642"/>
    </source>
</evidence>
<keyword evidence="16" id="KW-1185">Reference proteome</keyword>
<dbReference type="InterPro" id="IPR015939">
    <property type="entry name" value="Fum_Rdtase/Succ_DH_flav-like_C"/>
</dbReference>
<dbReference type="InterPro" id="IPR037099">
    <property type="entry name" value="Fum_R/Succ_DH_flav-like_C_sf"/>
</dbReference>
<evidence type="ECO:0000256" key="4">
    <source>
        <dbReference type="ARBA" id="ARBA00012173"/>
    </source>
</evidence>
<evidence type="ECO:0000256" key="11">
    <source>
        <dbReference type="NCBIfam" id="TIGR00551"/>
    </source>
</evidence>
<dbReference type="Pfam" id="PF00890">
    <property type="entry name" value="FAD_binding_2"/>
    <property type="match status" value="1"/>
</dbReference>
<sequence length="533" mass="58464">MRGCSMENPRITTDIVIIGSGMAGLIAALQLSQTRKVTIVTKTSIGAGNSEKAQGGIAAAISANDSFYDHIQDTLAAGYGHNNERVAKKLIEQAAPVMSAFFDWNTPFDRDDKGVFQLAKEGAHSRRRIFHAGGDATGFYMMKQLKKHVAENIQVLEHFMAYDLLMAKDRCIGVMGKNKENQLCKIYAGATVIASGGCGQLYPVTSNAEEATSDGMAMAFRAGVRLKDMEFMQFHPTMLFSNGRGAGLVSEAVRGEGGILVDEAGNAIMKNRHPLEDLAPRSVVSNAVFEHLQAGKEIYLSTQKVSEFTKKFPTVADNALAHGIDVTKGFLPVRPGAHFMMGGIETNEWGRTNKNGVYAIGEAACTGMHGANRLASNSLLEAAAGALLLAQHLPWQEQVTLWEEQEEACDIGNSPEIQALQENMDQWAGVVKEETNLLKMREWLKSYNHFIFSKGSSVLIKKDMTLKNMMTTAWLITNGALVRTESRGAHIRTDYSDEEPEWVRYAVCWENEKTEPVIRLNQERGSGHEPAIS</sequence>
<evidence type="ECO:0000256" key="8">
    <source>
        <dbReference type="ARBA" id="ARBA00022827"/>
    </source>
</evidence>
<evidence type="ECO:0000313" key="16">
    <source>
        <dbReference type="Proteomes" id="UP000275076"/>
    </source>
</evidence>
<proteinExistence type="inferred from homology"/>
<evidence type="ECO:0000256" key="10">
    <source>
        <dbReference type="ARBA" id="ARBA00048305"/>
    </source>
</evidence>
<dbReference type="InterPro" id="IPR003953">
    <property type="entry name" value="FAD-dep_OxRdtase_2_FAD-bd"/>
</dbReference>
<comment type="caution">
    <text evidence="15">The sequence shown here is derived from an EMBL/GenBank/DDBJ whole genome shotgun (WGS) entry which is preliminary data.</text>
</comment>
<dbReference type="SUPFAM" id="SSF56425">
    <property type="entry name" value="Succinate dehydrogenase/fumarate reductase flavoprotein, catalytic domain"/>
    <property type="match status" value="1"/>
</dbReference>
<keyword evidence="7 12" id="KW-0662">Pyridine nucleotide biosynthesis</keyword>
<dbReference type="PANTHER" id="PTHR42716">
    <property type="entry name" value="L-ASPARTATE OXIDASE"/>
    <property type="match status" value="1"/>
</dbReference>
<dbReference type="NCBIfam" id="TIGR00551">
    <property type="entry name" value="nadB"/>
    <property type="match status" value="1"/>
</dbReference>
<accession>A0A428NAC1</accession>
<comment type="subcellular location">
    <subcellularLocation>
        <location evidence="12">Cytoplasm</location>
    </subcellularLocation>
</comment>
<dbReference type="Proteomes" id="UP000275076">
    <property type="component" value="Unassembled WGS sequence"/>
</dbReference>
<dbReference type="InterPro" id="IPR027477">
    <property type="entry name" value="Succ_DH/fumarate_Rdtase_cat_sf"/>
</dbReference>
<dbReference type="InterPro" id="IPR005288">
    <property type="entry name" value="NadB"/>
</dbReference>
<reference evidence="15 16" key="1">
    <citation type="submission" date="2018-10" db="EMBL/GenBank/DDBJ databases">
        <title>Draft genome sequence of Bacillus salarius IM0101, isolated from a hypersaline soil in Inner Mongolia, China.</title>
        <authorList>
            <person name="Yamprayoonswat W."/>
            <person name="Boonvisut S."/>
            <person name="Jumpathong W."/>
            <person name="Sittihan S."/>
            <person name="Ruangsuj P."/>
            <person name="Wanthongcharoen S."/>
            <person name="Thongpramul N."/>
            <person name="Pimmason S."/>
            <person name="Yu B."/>
            <person name="Yasawong M."/>
        </authorList>
    </citation>
    <scope>NUCLEOTIDE SEQUENCE [LARGE SCALE GENOMIC DNA]</scope>
    <source>
        <strain evidence="15 16">IM0101</strain>
    </source>
</reference>
<dbReference type="Gene3D" id="3.50.50.60">
    <property type="entry name" value="FAD/NAD(P)-binding domain"/>
    <property type="match status" value="1"/>
</dbReference>
<dbReference type="PRINTS" id="PR00368">
    <property type="entry name" value="FADPNR"/>
</dbReference>
<comment type="function">
    <text evidence="12">Catalyzes the oxidation of L-aspartate to iminoaspartate.</text>
</comment>